<dbReference type="STRING" id="1123062.SAMN02745775_106158"/>
<evidence type="ECO:0000256" key="1">
    <source>
        <dbReference type="SAM" id="MobiDB-lite"/>
    </source>
</evidence>
<dbReference type="EMBL" id="FOSQ01000006">
    <property type="protein sequence ID" value="SFK72512.1"/>
    <property type="molecule type" value="Genomic_DNA"/>
</dbReference>
<reference evidence="3 4" key="1">
    <citation type="submission" date="2016-10" db="EMBL/GenBank/DDBJ databases">
        <authorList>
            <person name="de Groot N.N."/>
        </authorList>
    </citation>
    <scope>NUCLEOTIDE SEQUENCE [LARGE SCALE GENOMIC DNA]</scope>
    <source>
        <strain evidence="3 4">DSM 19981</strain>
    </source>
</reference>
<accession>A0A1I4BUS5</accession>
<evidence type="ECO:0000313" key="3">
    <source>
        <dbReference type="EMBL" id="SFK72512.1"/>
    </source>
</evidence>
<feature type="chain" id="PRO_5011779205" evidence="2">
    <location>
        <begin position="26"/>
        <end position="175"/>
    </location>
</feature>
<feature type="compositionally biased region" description="Low complexity" evidence="1">
    <location>
        <begin position="156"/>
        <end position="175"/>
    </location>
</feature>
<name>A0A1I4BUS5_9PROT</name>
<feature type="signal peptide" evidence="2">
    <location>
        <begin position="1"/>
        <end position="25"/>
    </location>
</feature>
<evidence type="ECO:0000256" key="2">
    <source>
        <dbReference type="SAM" id="SignalP"/>
    </source>
</evidence>
<protein>
    <submittedName>
        <fullName evidence="3">Uncharacterized protein</fullName>
    </submittedName>
</protein>
<feature type="region of interest" description="Disordered" evidence="1">
    <location>
        <begin position="155"/>
        <end position="175"/>
    </location>
</feature>
<dbReference type="Proteomes" id="UP000199473">
    <property type="component" value="Unassembled WGS sequence"/>
</dbReference>
<dbReference type="OrthoDB" id="7270931at2"/>
<keyword evidence="4" id="KW-1185">Reference proteome</keyword>
<dbReference type="PROSITE" id="PS51257">
    <property type="entry name" value="PROKAR_LIPOPROTEIN"/>
    <property type="match status" value="1"/>
</dbReference>
<organism evidence="3 4">
    <name type="scientific">Falsiroseomonas stagni DSM 19981</name>
    <dbReference type="NCBI Taxonomy" id="1123062"/>
    <lineage>
        <taxon>Bacteria</taxon>
        <taxon>Pseudomonadati</taxon>
        <taxon>Pseudomonadota</taxon>
        <taxon>Alphaproteobacteria</taxon>
        <taxon>Acetobacterales</taxon>
        <taxon>Roseomonadaceae</taxon>
        <taxon>Falsiroseomonas</taxon>
    </lineage>
</organism>
<keyword evidence="2" id="KW-0732">Signal</keyword>
<gene>
    <name evidence="3" type="ORF">SAMN02745775_106158</name>
</gene>
<sequence>MRRATFAYRLLAGVLATGIAGPALAQACVQPAERSAFEVRALQSQLMVTALTCSRDQDYNAFVNKFRRELGTAYSSIEGHFRRTASGNFARARDGFITQLANDHSQDGLRQGTAFCPNSVALFQVALAQSDLNSLATLASDRNILNPMIAPACPERATPARNRPAATTRAAAQSR</sequence>
<dbReference type="AlphaFoldDB" id="A0A1I4BUS5"/>
<evidence type="ECO:0000313" key="4">
    <source>
        <dbReference type="Proteomes" id="UP000199473"/>
    </source>
</evidence>
<dbReference type="RefSeq" id="WP_092961004.1">
    <property type="nucleotide sequence ID" value="NZ_FOSQ01000006.1"/>
</dbReference>
<proteinExistence type="predicted"/>